<dbReference type="Pfam" id="PF00931">
    <property type="entry name" value="NB-ARC"/>
    <property type="match status" value="1"/>
</dbReference>
<comment type="caution">
    <text evidence="8">The sequence shown here is derived from an EMBL/GenBank/DDBJ whole genome shotgun (WGS) entry which is preliminary data.</text>
</comment>
<keyword evidence="4" id="KW-0547">Nucleotide-binding</keyword>
<dbReference type="Gene3D" id="3.40.50.300">
    <property type="entry name" value="P-loop containing nucleotide triphosphate hydrolases"/>
    <property type="match status" value="1"/>
</dbReference>
<keyword evidence="5" id="KW-0611">Plant defense</keyword>
<dbReference type="PANTHER" id="PTHR33377">
    <property type="entry name" value="OS10G0134700 PROTEIN-RELATED"/>
    <property type="match status" value="1"/>
</dbReference>
<evidence type="ECO:0000256" key="4">
    <source>
        <dbReference type="ARBA" id="ARBA00022741"/>
    </source>
</evidence>
<dbReference type="PANTHER" id="PTHR33377:SF101">
    <property type="entry name" value="NB-ARC DOMAIN CONTAINING PROTEIN, EXPRESSED"/>
    <property type="match status" value="1"/>
</dbReference>
<dbReference type="Gramene" id="TVU50439">
    <property type="protein sequence ID" value="TVU50439"/>
    <property type="gene ID" value="EJB05_01810"/>
</dbReference>
<evidence type="ECO:0000256" key="3">
    <source>
        <dbReference type="ARBA" id="ARBA00022737"/>
    </source>
</evidence>
<dbReference type="AlphaFoldDB" id="A0A5J9WQH9"/>
<dbReference type="Proteomes" id="UP000324897">
    <property type="component" value="Chromosome 6"/>
</dbReference>
<dbReference type="Pfam" id="PF18052">
    <property type="entry name" value="Rx_N"/>
    <property type="match status" value="1"/>
</dbReference>
<evidence type="ECO:0008006" key="10">
    <source>
        <dbReference type="Google" id="ProtNLM"/>
    </source>
</evidence>
<dbReference type="SUPFAM" id="SSF52540">
    <property type="entry name" value="P-loop containing nucleoside triphosphate hydrolases"/>
    <property type="match status" value="1"/>
</dbReference>
<dbReference type="GO" id="GO:0006952">
    <property type="term" value="P:defense response"/>
    <property type="evidence" value="ECO:0007669"/>
    <property type="project" value="UniProtKB-KW"/>
</dbReference>
<gene>
    <name evidence="8" type="ORF">EJB05_01810</name>
</gene>
<dbReference type="EMBL" id="RWGY01000002">
    <property type="protein sequence ID" value="TVU50439.1"/>
    <property type="molecule type" value="Genomic_DNA"/>
</dbReference>
<evidence type="ECO:0000256" key="2">
    <source>
        <dbReference type="ARBA" id="ARBA00022614"/>
    </source>
</evidence>
<organism evidence="8 9">
    <name type="scientific">Eragrostis curvula</name>
    <name type="common">weeping love grass</name>
    <dbReference type="NCBI Taxonomy" id="38414"/>
    <lineage>
        <taxon>Eukaryota</taxon>
        <taxon>Viridiplantae</taxon>
        <taxon>Streptophyta</taxon>
        <taxon>Embryophyta</taxon>
        <taxon>Tracheophyta</taxon>
        <taxon>Spermatophyta</taxon>
        <taxon>Magnoliopsida</taxon>
        <taxon>Liliopsida</taxon>
        <taxon>Poales</taxon>
        <taxon>Poaceae</taxon>
        <taxon>PACMAD clade</taxon>
        <taxon>Chloridoideae</taxon>
        <taxon>Eragrostideae</taxon>
        <taxon>Eragrostidinae</taxon>
        <taxon>Eragrostis</taxon>
    </lineage>
</organism>
<protein>
    <recommendedName>
        <fullName evidence="10">NB-ARC domain-containing protein</fullName>
    </recommendedName>
</protein>
<dbReference type="InterPro" id="IPR002182">
    <property type="entry name" value="NB-ARC"/>
</dbReference>
<dbReference type="InterPro" id="IPR027417">
    <property type="entry name" value="P-loop_NTPase"/>
</dbReference>
<feature type="non-terminal residue" evidence="8">
    <location>
        <position position="1"/>
    </location>
</feature>
<evidence type="ECO:0000313" key="8">
    <source>
        <dbReference type="EMBL" id="TVU50439.1"/>
    </source>
</evidence>
<evidence type="ECO:0000313" key="9">
    <source>
        <dbReference type="Proteomes" id="UP000324897"/>
    </source>
</evidence>
<feature type="domain" description="Disease resistance N-terminal" evidence="7">
    <location>
        <begin position="12"/>
        <end position="90"/>
    </location>
</feature>
<feature type="domain" description="NB-ARC" evidence="6">
    <location>
        <begin position="182"/>
        <end position="316"/>
    </location>
</feature>
<proteinExistence type="inferred from homology"/>
<evidence type="ECO:0000259" key="6">
    <source>
        <dbReference type="Pfam" id="PF00931"/>
    </source>
</evidence>
<evidence type="ECO:0000256" key="1">
    <source>
        <dbReference type="ARBA" id="ARBA00008894"/>
    </source>
</evidence>
<keyword evidence="2" id="KW-0433">Leucine-rich repeat</keyword>
<evidence type="ECO:0000256" key="5">
    <source>
        <dbReference type="ARBA" id="ARBA00022821"/>
    </source>
</evidence>
<reference evidence="8 9" key="1">
    <citation type="journal article" date="2019" name="Sci. Rep.">
        <title>A high-quality genome of Eragrostis curvula grass provides insights into Poaceae evolution and supports new strategies to enhance forage quality.</title>
        <authorList>
            <person name="Carballo J."/>
            <person name="Santos B.A.C.M."/>
            <person name="Zappacosta D."/>
            <person name="Garbus I."/>
            <person name="Selva J.P."/>
            <person name="Gallo C.A."/>
            <person name="Diaz A."/>
            <person name="Albertini E."/>
            <person name="Caccamo M."/>
            <person name="Echenique V."/>
        </authorList>
    </citation>
    <scope>NUCLEOTIDE SEQUENCE [LARGE SCALE GENOMIC DNA]</scope>
    <source>
        <strain evidence="9">cv. Victoria</strain>
        <tissue evidence="8">Leaf</tissue>
    </source>
</reference>
<keyword evidence="9" id="KW-1185">Reference proteome</keyword>
<dbReference type="GO" id="GO:0043531">
    <property type="term" value="F:ADP binding"/>
    <property type="evidence" value="ECO:0007669"/>
    <property type="project" value="InterPro"/>
</dbReference>
<name>A0A5J9WQH9_9POAL</name>
<accession>A0A5J9WQH9</accession>
<evidence type="ECO:0000259" key="7">
    <source>
        <dbReference type="Pfam" id="PF18052"/>
    </source>
</evidence>
<dbReference type="InterPro" id="IPR041118">
    <property type="entry name" value="Rx_N"/>
</dbReference>
<keyword evidence="3" id="KW-0677">Repeat</keyword>
<sequence length="468" mass="53136">MAEAVVSSLVTETVTQAICLLTGQFKNKKSIKAKLWTIHHLVIKIQSVVDEAEARHITSQSLLIWFSELVNVTYQGRYMLDIFRYSIEASYNSDDDVDGNGHSFLVSSFNPAKRLRAVVDTTKTMFRNSDANELDLVLHKLQQISENLKEFIMLLGSHPPQVHRSISTNLFIDCQMFGRHVELEQIINFLLHEDGPSPQKLSILPVIGHTGVGKTTLVHRVSTDTRVRKYFSPIMLFKSYVPHFIESSIEWNSGDEAARVLTEKLDGNRFLLIFLNIDFQHMQQLNVRLPRLTAGKHGSRIIITSNNKYIANIGTVKPIILQCWFFFKAQAFESTDLEQNERLMALGRAIARKLKGSFYGAKVFGGFLRANPSPKFWSKVLNCDAWKLPLSGFGFINDIISHLLPPYLKKQHLAMTLILPDDCRTHVDLLNVCNQDRVDILSSQNKPKDGRNPTAMDIFRLTDLGLRG</sequence>
<comment type="similarity">
    <text evidence="1">Belongs to the disease resistance NB-LRR family.</text>
</comment>
<dbReference type="OrthoDB" id="648973at2759"/>